<dbReference type="Gene3D" id="1.10.10.10">
    <property type="entry name" value="Winged helix-like DNA-binding domain superfamily/Winged helix DNA-binding domain"/>
    <property type="match status" value="1"/>
</dbReference>
<dbReference type="InterPro" id="IPR037171">
    <property type="entry name" value="NagB/RpiA_transferase-like"/>
</dbReference>
<gene>
    <name evidence="5" type="ORF">UF10_00805</name>
</gene>
<dbReference type="SMART" id="SM00420">
    <property type="entry name" value="HTH_DEOR"/>
    <property type="match status" value="1"/>
</dbReference>
<dbReference type="PANTHER" id="PTHR30363">
    <property type="entry name" value="HTH-TYPE TRANSCRIPTIONAL REGULATOR SRLR-RELATED"/>
    <property type="match status" value="1"/>
</dbReference>
<dbReference type="AlphaFoldDB" id="A0A2P7Q2Z4"/>
<evidence type="ECO:0000256" key="3">
    <source>
        <dbReference type="ARBA" id="ARBA00023163"/>
    </source>
</evidence>
<dbReference type="SUPFAM" id="SSF46785">
    <property type="entry name" value="Winged helix' DNA-binding domain"/>
    <property type="match status" value="1"/>
</dbReference>
<evidence type="ECO:0000313" key="5">
    <source>
        <dbReference type="EMBL" id="PSJ32335.1"/>
    </source>
</evidence>
<keyword evidence="6" id="KW-1185">Reference proteome</keyword>
<evidence type="ECO:0000313" key="6">
    <source>
        <dbReference type="Proteomes" id="UP000241434"/>
    </source>
</evidence>
<protein>
    <submittedName>
        <fullName evidence="5">Transcriptional regulator</fullName>
    </submittedName>
</protein>
<dbReference type="PANTHER" id="PTHR30363:SF56">
    <property type="entry name" value="TRANSCRIPTIONAL REGULATOR, DEOR FAMILY"/>
    <property type="match status" value="1"/>
</dbReference>
<dbReference type="InterPro" id="IPR050313">
    <property type="entry name" value="Carb_Metab_HTH_regulators"/>
</dbReference>
<dbReference type="InterPro" id="IPR014036">
    <property type="entry name" value="DeoR-like_C"/>
</dbReference>
<evidence type="ECO:0000256" key="1">
    <source>
        <dbReference type="ARBA" id="ARBA00023015"/>
    </source>
</evidence>
<dbReference type="InterPro" id="IPR018356">
    <property type="entry name" value="Tscrpt_reg_HTH_DeoR_CS"/>
</dbReference>
<dbReference type="Pfam" id="PF08220">
    <property type="entry name" value="HTH_DeoR"/>
    <property type="match status" value="1"/>
</dbReference>
<organism evidence="5 6">
    <name type="scientific">Peptostreptococcus russellii</name>
    <dbReference type="NCBI Taxonomy" id="215200"/>
    <lineage>
        <taxon>Bacteria</taxon>
        <taxon>Bacillati</taxon>
        <taxon>Bacillota</taxon>
        <taxon>Clostridia</taxon>
        <taxon>Peptostreptococcales</taxon>
        <taxon>Peptostreptococcaceae</taxon>
        <taxon>Peptostreptococcus</taxon>
    </lineage>
</organism>
<keyword evidence="3" id="KW-0804">Transcription</keyword>
<keyword evidence="1" id="KW-0805">Transcription regulation</keyword>
<keyword evidence="2" id="KW-0238">DNA-binding</keyword>
<reference evidence="5" key="1">
    <citation type="thesis" date="2015" institute="Rutgers" country="The State University of New Jersey, 14 College Farm Rd., New Brunswick, NJ, USA">
        <title>Ammonia toxicity in bacteria and its implications for treatment of and resource recovery from highly nitrogenous organic wastes.</title>
        <authorList>
            <person name="Luther A.K."/>
        </authorList>
    </citation>
    <scope>NUCLEOTIDE SEQUENCE</scope>
    <source>
        <strain evidence="5">RT-10B</strain>
    </source>
</reference>
<name>A0A2P7Q2Z4_9FIRM</name>
<dbReference type="InterPro" id="IPR036388">
    <property type="entry name" value="WH-like_DNA-bd_sf"/>
</dbReference>
<proteinExistence type="predicted"/>
<dbReference type="SMART" id="SM01134">
    <property type="entry name" value="DeoRC"/>
    <property type="match status" value="1"/>
</dbReference>
<accession>A0A2P7Q2Z4</accession>
<dbReference type="SUPFAM" id="SSF100950">
    <property type="entry name" value="NagB/RpiA/CoA transferase-like"/>
    <property type="match status" value="1"/>
</dbReference>
<dbReference type="PRINTS" id="PR00037">
    <property type="entry name" value="HTHLACR"/>
</dbReference>
<dbReference type="InterPro" id="IPR001034">
    <property type="entry name" value="DeoR_HTH"/>
</dbReference>
<dbReference type="Proteomes" id="UP000241434">
    <property type="component" value="Unassembled WGS sequence"/>
</dbReference>
<evidence type="ECO:0000259" key="4">
    <source>
        <dbReference type="PROSITE" id="PS51000"/>
    </source>
</evidence>
<dbReference type="PROSITE" id="PS00894">
    <property type="entry name" value="HTH_DEOR_1"/>
    <property type="match status" value="1"/>
</dbReference>
<dbReference type="RefSeq" id="WP_106775953.1">
    <property type="nucleotide sequence ID" value="NZ_JYGE01000001.1"/>
</dbReference>
<dbReference type="EMBL" id="JYGE01000001">
    <property type="protein sequence ID" value="PSJ32335.1"/>
    <property type="molecule type" value="Genomic_DNA"/>
</dbReference>
<dbReference type="GO" id="GO:0003677">
    <property type="term" value="F:DNA binding"/>
    <property type="evidence" value="ECO:0007669"/>
    <property type="project" value="UniProtKB-KW"/>
</dbReference>
<dbReference type="Gene3D" id="3.40.50.1360">
    <property type="match status" value="1"/>
</dbReference>
<dbReference type="OrthoDB" id="9797223at2"/>
<evidence type="ECO:0000256" key="2">
    <source>
        <dbReference type="ARBA" id="ARBA00023125"/>
    </source>
</evidence>
<dbReference type="Pfam" id="PF00455">
    <property type="entry name" value="DeoRC"/>
    <property type="match status" value="1"/>
</dbReference>
<dbReference type="GO" id="GO:0003700">
    <property type="term" value="F:DNA-binding transcription factor activity"/>
    <property type="evidence" value="ECO:0007669"/>
    <property type="project" value="InterPro"/>
</dbReference>
<comment type="caution">
    <text evidence="5">The sequence shown here is derived from an EMBL/GenBank/DDBJ whole genome shotgun (WGS) entry which is preliminary data.</text>
</comment>
<feature type="domain" description="HTH deoR-type" evidence="4">
    <location>
        <begin position="3"/>
        <end position="58"/>
    </location>
</feature>
<sequence length="249" mass="28019">MLTEERFKYILDKVKIKGTVKLKDLVSELDVSESTIRRDLDELEEMELLKRVHGGAVGTKSNFAADNTITERITQYSSEKKRIAKYCSELIEDGDFIYIDSGTTTYELIPYLKDKNVIVVTNGVYNVERLLEYNVKTYILGGGIKEITRTVVGEQALKQIEDFRFNKAFIGANGVTFNAAITTPDISEAVLKREAILRAEESFVLVDSSKFGKVSFSKICDLEDVSIVTDADKDEMDEDILEATNVILI</sequence>
<dbReference type="InterPro" id="IPR036390">
    <property type="entry name" value="WH_DNA-bd_sf"/>
</dbReference>
<dbReference type="PROSITE" id="PS51000">
    <property type="entry name" value="HTH_DEOR_2"/>
    <property type="match status" value="1"/>
</dbReference>